<evidence type="ECO:0000259" key="2">
    <source>
        <dbReference type="Pfam" id="PF10615"/>
    </source>
</evidence>
<dbReference type="PANTHER" id="PTHR13343">
    <property type="entry name" value="CREG1 PROTEIN"/>
    <property type="match status" value="1"/>
</dbReference>
<keyword evidence="4" id="KW-1185">Reference proteome</keyword>
<dbReference type="InterPro" id="IPR037119">
    <property type="entry name" value="Haem_oxidase_HugZ-like_sf"/>
</dbReference>
<dbReference type="EMBL" id="BAAAZO010000004">
    <property type="protein sequence ID" value="GAA3611744.1"/>
    <property type="molecule type" value="Genomic_DNA"/>
</dbReference>
<name>A0ABP6ZML0_9ACTN</name>
<evidence type="ECO:0000313" key="4">
    <source>
        <dbReference type="Proteomes" id="UP001501074"/>
    </source>
</evidence>
<dbReference type="InterPro" id="IPR019595">
    <property type="entry name" value="DUF2470"/>
</dbReference>
<comment type="caution">
    <text evidence="3">The sequence shown here is derived from an EMBL/GenBank/DDBJ whole genome shotgun (WGS) entry which is preliminary data.</text>
</comment>
<dbReference type="PANTHER" id="PTHR13343:SF17">
    <property type="entry name" value="CELLULAR REPRESSOR OF E1A-STIMULATED GENES, ISOFORM A"/>
    <property type="match status" value="1"/>
</dbReference>
<accession>A0ABP6ZML0</accession>
<organism evidence="3 4">
    <name type="scientific">Kineosporia mesophila</name>
    <dbReference type="NCBI Taxonomy" id="566012"/>
    <lineage>
        <taxon>Bacteria</taxon>
        <taxon>Bacillati</taxon>
        <taxon>Actinomycetota</taxon>
        <taxon>Actinomycetes</taxon>
        <taxon>Kineosporiales</taxon>
        <taxon>Kineosporiaceae</taxon>
        <taxon>Kineosporia</taxon>
    </lineage>
</organism>
<feature type="region of interest" description="Disordered" evidence="1">
    <location>
        <begin position="1"/>
        <end position="22"/>
    </location>
</feature>
<evidence type="ECO:0000313" key="3">
    <source>
        <dbReference type="EMBL" id="GAA3611744.1"/>
    </source>
</evidence>
<dbReference type="SUPFAM" id="SSF50475">
    <property type="entry name" value="FMN-binding split barrel"/>
    <property type="match status" value="1"/>
</dbReference>
<dbReference type="Proteomes" id="UP001501074">
    <property type="component" value="Unassembled WGS sequence"/>
</dbReference>
<proteinExistence type="predicted"/>
<feature type="domain" description="DUF2470" evidence="2">
    <location>
        <begin position="167"/>
        <end position="237"/>
    </location>
</feature>
<sequence length="252" mass="27653">MLLEAQVDTRTHTPTRPSQAERARTVLAAAASVSVRWDGGRVDLLGCHHDDPMGDVILTLETSSTLARAAQAARGTSEEDIPVTVELTELCAVSVRDRVRSRVCLGGWMSLAHPAPPGRAASTGSVGLRIDVAEVMLEEDGRHDWVTVEDYRRSEPDPLHLGAADQLQHLVAHHPDAIVTLSRLCEPEAMLGVIRVMPIALDRYGIVLRVEKLRDHTDVRLAFRRRVDSGTEAAAELRHLLAEGSRRRPCAR</sequence>
<dbReference type="Gene3D" id="3.20.180.10">
    <property type="entry name" value="PNP-oxidase-like"/>
    <property type="match status" value="1"/>
</dbReference>
<dbReference type="Pfam" id="PF10615">
    <property type="entry name" value="DUF2470"/>
    <property type="match status" value="1"/>
</dbReference>
<protein>
    <submittedName>
        <fullName evidence="3">DUF2470 domain-containing protein</fullName>
    </submittedName>
</protein>
<evidence type="ECO:0000256" key="1">
    <source>
        <dbReference type="SAM" id="MobiDB-lite"/>
    </source>
</evidence>
<reference evidence="4" key="1">
    <citation type="journal article" date="2019" name="Int. J. Syst. Evol. Microbiol.">
        <title>The Global Catalogue of Microorganisms (GCM) 10K type strain sequencing project: providing services to taxonomists for standard genome sequencing and annotation.</title>
        <authorList>
            <consortium name="The Broad Institute Genomics Platform"/>
            <consortium name="The Broad Institute Genome Sequencing Center for Infectious Disease"/>
            <person name="Wu L."/>
            <person name="Ma J."/>
        </authorList>
    </citation>
    <scope>NUCLEOTIDE SEQUENCE [LARGE SCALE GENOMIC DNA]</scope>
    <source>
        <strain evidence="4">JCM 16902</strain>
    </source>
</reference>
<gene>
    <name evidence="3" type="ORF">GCM10022223_29810</name>
</gene>